<gene>
    <name evidence="4" type="ORF">C1SCF055_LOCUS10429</name>
</gene>
<feature type="region of interest" description="Disordered" evidence="1">
    <location>
        <begin position="805"/>
        <end position="830"/>
    </location>
</feature>
<keyword evidence="2" id="KW-0812">Transmembrane</keyword>
<evidence type="ECO:0000313" key="4">
    <source>
        <dbReference type="EMBL" id="CAI3982765.1"/>
    </source>
</evidence>
<feature type="domain" description="Carboxylesterase type B" evidence="3">
    <location>
        <begin position="73"/>
        <end position="183"/>
    </location>
</feature>
<feature type="region of interest" description="Disordered" evidence="1">
    <location>
        <begin position="1154"/>
        <end position="1173"/>
    </location>
</feature>
<dbReference type="OrthoDB" id="408631at2759"/>
<name>A0A9P1C1V8_9DINO</name>
<keyword evidence="6" id="KW-1185">Reference proteome</keyword>
<evidence type="ECO:0000256" key="1">
    <source>
        <dbReference type="SAM" id="MobiDB-lite"/>
    </source>
</evidence>
<dbReference type="Pfam" id="PF00135">
    <property type="entry name" value="COesterase"/>
    <property type="match status" value="3"/>
</dbReference>
<feature type="domain" description="Carboxylesterase type B" evidence="3">
    <location>
        <begin position="1260"/>
        <end position="1475"/>
    </location>
</feature>
<organism evidence="4">
    <name type="scientific">Cladocopium goreaui</name>
    <dbReference type="NCBI Taxonomy" id="2562237"/>
    <lineage>
        <taxon>Eukaryota</taxon>
        <taxon>Sar</taxon>
        <taxon>Alveolata</taxon>
        <taxon>Dinophyceae</taxon>
        <taxon>Suessiales</taxon>
        <taxon>Symbiodiniaceae</taxon>
        <taxon>Cladocopium</taxon>
    </lineage>
</organism>
<dbReference type="SUPFAM" id="SSF53474">
    <property type="entry name" value="alpha/beta-Hydrolases"/>
    <property type="match status" value="2"/>
</dbReference>
<reference evidence="5 6" key="2">
    <citation type="submission" date="2024-05" db="EMBL/GenBank/DDBJ databases">
        <authorList>
            <person name="Chen Y."/>
            <person name="Shah S."/>
            <person name="Dougan E. K."/>
            <person name="Thang M."/>
            <person name="Chan C."/>
        </authorList>
    </citation>
    <scope>NUCLEOTIDE SEQUENCE [LARGE SCALE GENOMIC DNA]</scope>
</reference>
<dbReference type="EMBL" id="CAMXCT020000745">
    <property type="protein sequence ID" value="CAL1136140.1"/>
    <property type="molecule type" value="Genomic_DNA"/>
</dbReference>
<sequence>RDGWWLMVICTVQGEVRHLAEGPVQGFCHGGVCQFLGNPALSPVCHKSPSAASSGEIDPPFCDLDATRRCGARGLPYASAPVDDLRWRPPQALTPWSMVRSARTFGSNCMQVWGLGSEDCLYLNVWSPQKCHGSSNASCTVMLWIHGGSYVTGGTKGMFNGTRLAEQFGVIVVTVNYRLGILGVSEVQLVAVTLTRKRKMRCFAGAEALRSRDPMGSTGNYGIQDQRAAMQWVHRNIGAFGGNASDLLLFGEHLGISGTVFIDLPVRDLDRMGGKLEQFADIIQNFAVSGTFQIDTEFLDTTLYPLCAQAKYRDLPEPFCLKIEPKVPYSLQIVIVPAHLPPDQDQHYVDILKHVYLHKNKVSSAECVSYCHGCAVRFDWGNQSRLALAALNYMLDRIGGKQLRIWTLAPKYEKKQTLDQNARESGYRFIRDHGPRSNNRNQFMEWTDEQVHAPGGPLEGWPEGKVKEALHNYYRGRQNAKTIEYWPFTLKSFEPWFLDDVVVKMLPTMRQHSITWIGRTRVGKSLGSKTILFTQSKFEITQAERQDLVPSIVTAKHLDFFKAEPLTKFKPGVFDDGMLQRMDASFLKAFLNPSEEDATVWARYSSAQFDQGSGRHACNNPYNHVLECELFAKMQSTSTWHIGHKDFLDIIAPSFSGVEDSEDMAAILARTHIIVLSENGVYYRVANTETLNVDCIPWPKPNVRDILAEHQRPIFKTYKANPHKHKLPDTYHADMIWSQELLRKLLEGEPVSRTITIRGRSAFGGDLQEHHRAPALLSDQEMRVKVKEEKMQRVFQNLKRSNGITIDLDSPSPAKRSRPASSFGPFVPNPDSLPGLPANEVDEPVQTIEEALEAVMDDDDAQNDEDLANMTGRNLLRFLRKDGVLPRWEGRACPRCAHGTLSTMYYCKGNGQSLTPLGLQAAILHCALVNVPVTSVPALLNVERKTAERIYTNLEVARARHMKSLEAKTIFGKGHKWADIEADEVDLGKEGDQPSGKAKWEQWGGMVERGQPQTLVLYRLSPKLTAKRAPGPGPIRLKDWKKVADKFLRRREVILHTDGARAYKLKIPGVIHDHVVHKKKRVKINGKFTWVKPHYTKVYTHKLPCGKTVKVKSGTQIIDRFWGILRQGLKFVSRKSAWITPAESIHLIIPSEFDGATERSRSPRERSGLNTPTSQMSEWWFDEYPDPWVESPAHTPEEGRSEIMDMVPNTPREDAATPVPMTPPELLAGLGGTLPGTPPDTPPMKCDGKHMEIAGRGGALYRRVIMESGAFSYWNAQPMADAESQFQECDGSVECLLKKAADELIGISTVELNPEPLPEAWKAYGTFFSPTVDGVQLLALPWQLLQQGKFNPVEVMTKSDFKSLMTTDLFNVSGGSQLEQILKVYAPELKDVATWSVGCRVVQRMAIMSGALAVSFVALMDFLYWYWIAADVYGDYAIACPTLRAADRLSEATETYLYCFAHTPESPAPKWAGIFGEAEISDPQNASVGASEGGWKLEKGTSLTIPWTLAPHALDFRTSQLHLSQLSQLRRRCELLDSLGPMVEGATGARGDWIEPRKGGFS</sequence>
<dbReference type="PANTHER" id="PTHR11559">
    <property type="entry name" value="CARBOXYLESTERASE"/>
    <property type="match status" value="1"/>
</dbReference>
<feature type="non-terminal residue" evidence="4">
    <location>
        <position position="1"/>
    </location>
</feature>
<reference evidence="4" key="1">
    <citation type="submission" date="2022-10" db="EMBL/GenBank/DDBJ databases">
        <authorList>
            <person name="Chen Y."/>
            <person name="Dougan E. K."/>
            <person name="Chan C."/>
            <person name="Rhodes N."/>
            <person name="Thang M."/>
        </authorList>
    </citation>
    <scope>NUCLEOTIDE SEQUENCE</scope>
</reference>
<dbReference type="InterPro" id="IPR050309">
    <property type="entry name" value="Type-B_Carboxylest/Lipase"/>
</dbReference>
<evidence type="ECO:0000313" key="6">
    <source>
        <dbReference type="Proteomes" id="UP001152797"/>
    </source>
</evidence>
<feature type="compositionally biased region" description="Low complexity" evidence="1">
    <location>
        <begin position="810"/>
        <end position="822"/>
    </location>
</feature>
<dbReference type="PROSITE" id="PS00941">
    <property type="entry name" value="CARBOXYLESTERASE_B_2"/>
    <property type="match status" value="1"/>
</dbReference>
<keyword evidence="2" id="KW-0472">Membrane</keyword>
<feature type="non-terminal residue" evidence="4">
    <location>
        <position position="1562"/>
    </location>
</feature>
<dbReference type="Gene3D" id="3.40.50.1820">
    <property type="entry name" value="alpha/beta hydrolase"/>
    <property type="match status" value="2"/>
</dbReference>
<feature type="compositionally biased region" description="Basic and acidic residues" evidence="1">
    <location>
        <begin position="1156"/>
        <end position="1167"/>
    </location>
</feature>
<protein>
    <submittedName>
        <fullName evidence="5">Carboxylesterase 1C (Liver carboxylesterase N ) (Lung surfactant convertase) (PES-N)</fullName>
    </submittedName>
</protein>
<dbReference type="InterPro" id="IPR029058">
    <property type="entry name" value="AB_hydrolase_fold"/>
</dbReference>
<evidence type="ECO:0000259" key="3">
    <source>
        <dbReference type="Pfam" id="PF00135"/>
    </source>
</evidence>
<comment type="caution">
    <text evidence="4">The sequence shown here is derived from an EMBL/GenBank/DDBJ whole genome shotgun (WGS) entry which is preliminary data.</text>
</comment>
<evidence type="ECO:0000313" key="5">
    <source>
        <dbReference type="EMBL" id="CAL4770077.1"/>
    </source>
</evidence>
<keyword evidence="2" id="KW-1133">Transmembrane helix</keyword>
<dbReference type="Proteomes" id="UP001152797">
    <property type="component" value="Unassembled WGS sequence"/>
</dbReference>
<dbReference type="InterPro" id="IPR019819">
    <property type="entry name" value="Carboxylesterase_B_CS"/>
</dbReference>
<dbReference type="InterPro" id="IPR002018">
    <property type="entry name" value="CarbesteraseB"/>
</dbReference>
<feature type="domain" description="Carboxylesterase type B" evidence="3">
    <location>
        <begin position="218"/>
        <end position="255"/>
    </location>
</feature>
<proteinExistence type="predicted"/>
<evidence type="ECO:0000256" key="2">
    <source>
        <dbReference type="SAM" id="Phobius"/>
    </source>
</evidence>
<dbReference type="EMBL" id="CAMXCT010000745">
    <property type="protein sequence ID" value="CAI3982765.1"/>
    <property type="molecule type" value="Genomic_DNA"/>
</dbReference>
<feature type="transmembrane region" description="Helical" evidence="2">
    <location>
        <begin position="1405"/>
        <end position="1427"/>
    </location>
</feature>
<accession>A0A9P1C1V8</accession>
<dbReference type="EMBL" id="CAMXCT030000745">
    <property type="protein sequence ID" value="CAL4770077.1"/>
    <property type="molecule type" value="Genomic_DNA"/>
</dbReference>